<keyword evidence="3" id="KW-1185">Reference proteome</keyword>
<proteinExistence type="predicted"/>
<gene>
    <name evidence="2" type="ORF">EZ216_10930</name>
</gene>
<evidence type="ECO:0000313" key="2">
    <source>
        <dbReference type="EMBL" id="TFZ04136.1"/>
    </source>
</evidence>
<protein>
    <submittedName>
        <fullName evidence="2">Uncharacterized protein</fullName>
    </submittedName>
</protein>
<dbReference type="RefSeq" id="WP_135249761.1">
    <property type="nucleotide sequence ID" value="NZ_SMLK01000002.1"/>
</dbReference>
<organism evidence="2 3">
    <name type="scientific">Ramlibacter humi</name>
    <dbReference type="NCBI Taxonomy" id="2530451"/>
    <lineage>
        <taxon>Bacteria</taxon>
        <taxon>Pseudomonadati</taxon>
        <taxon>Pseudomonadota</taxon>
        <taxon>Betaproteobacteria</taxon>
        <taxon>Burkholderiales</taxon>
        <taxon>Comamonadaceae</taxon>
        <taxon>Ramlibacter</taxon>
    </lineage>
</organism>
<dbReference type="Proteomes" id="UP000297839">
    <property type="component" value="Unassembled WGS sequence"/>
</dbReference>
<sequence length="59" mass="6322">MTRLQQHAISAHDATPAETHTVGVPADDDYAIGFESADPSLQFEAWEPLIAQMPASPMG</sequence>
<dbReference type="AlphaFoldDB" id="A0A4Z0BXS7"/>
<evidence type="ECO:0000256" key="1">
    <source>
        <dbReference type="SAM" id="MobiDB-lite"/>
    </source>
</evidence>
<dbReference type="EMBL" id="SMLK01000002">
    <property type="protein sequence ID" value="TFZ04136.1"/>
    <property type="molecule type" value="Genomic_DNA"/>
</dbReference>
<accession>A0A4Z0BXS7</accession>
<feature type="region of interest" description="Disordered" evidence="1">
    <location>
        <begin position="1"/>
        <end position="25"/>
    </location>
</feature>
<dbReference type="OrthoDB" id="8912507at2"/>
<reference evidence="2 3" key="1">
    <citation type="submission" date="2019-03" db="EMBL/GenBank/DDBJ databases">
        <title>Ramlibacter sp. 18x22-1, whole genome shotgun sequence.</title>
        <authorList>
            <person name="Zhang X."/>
            <person name="Feng G."/>
            <person name="Zhu H."/>
        </authorList>
    </citation>
    <scope>NUCLEOTIDE SEQUENCE [LARGE SCALE GENOMIC DNA]</scope>
    <source>
        <strain evidence="2 3">18x22-1</strain>
    </source>
</reference>
<evidence type="ECO:0000313" key="3">
    <source>
        <dbReference type="Proteomes" id="UP000297839"/>
    </source>
</evidence>
<name>A0A4Z0BXS7_9BURK</name>
<comment type="caution">
    <text evidence="2">The sequence shown here is derived from an EMBL/GenBank/DDBJ whole genome shotgun (WGS) entry which is preliminary data.</text>
</comment>